<dbReference type="InterPro" id="IPR022941">
    <property type="entry name" value="SRP54"/>
</dbReference>
<evidence type="ECO:0000256" key="2">
    <source>
        <dbReference type="ARBA" id="ARBA00023134"/>
    </source>
</evidence>
<evidence type="ECO:0000313" key="5">
    <source>
        <dbReference type="Proteomes" id="UP000736328"/>
    </source>
</evidence>
<dbReference type="GO" id="GO:0048500">
    <property type="term" value="C:signal recognition particle"/>
    <property type="evidence" value="ECO:0007669"/>
    <property type="project" value="InterPro"/>
</dbReference>
<dbReference type="Gene3D" id="1.20.120.140">
    <property type="entry name" value="Signal recognition particle SRP54, nucleotide-binding domain"/>
    <property type="match status" value="1"/>
</dbReference>
<dbReference type="Pfam" id="PF02978">
    <property type="entry name" value="SRP_SPB"/>
    <property type="match status" value="1"/>
</dbReference>
<evidence type="ECO:0000256" key="1">
    <source>
        <dbReference type="ARBA" id="ARBA00022741"/>
    </source>
</evidence>
<evidence type="ECO:0000313" key="4">
    <source>
        <dbReference type="EMBL" id="MBI4726880.1"/>
    </source>
</evidence>
<dbReference type="InterPro" id="IPR000897">
    <property type="entry name" value="SRP54_GTPase_dom"/>
</dbReference>
<dbReference type="SMART" id="SM00962">
    <property type="entry name" value="SRP54"/>
    <property type="match status" value="1"/>
</dbReference>
<keyword evidence="2" id="KW-0342">GTP-binding</keyword>
<dbReference type="SUPFAM" id="SSF47446">
    <property type="entry name" value="Signal peptide-binding domain"/>
    <property type="match status" value="1"/>
</dbReference>
<dbReference type="InterPro" id="IPR042101">
    <property type="entry name" value="SRP54_N_sf"/>
</dbReference>
<reference evidence="4" key="1">
    <citation type="submission" date="2020-07" db="EMBL/GenBank/DDBJ databases">
        <title>Huge and variable diversity of episymbiotic CPR bacteria and DPANN archaea in groundwater ecosystems.</title>
        <authorList>
            <person name="He C.Y."/>
            <person name="Keren R."/>
            <person name="Whittaker M."/>
            <person name="Farag I.F."/>
            <person name="Doudna J."/>
            <person name="Cate J.H.D."/>
            <person name="Banfield J.F."/>
        </authorList>
    </citation>
    <scope>NUCLEOTIDE SEQUENCE</scope>
    <source>
        <strain evidence="4">NC_groundwater_1520_Pr4_B-0.1um_53_5</strain>
    </source>
</reference>
<comment type="caution">
    <text evidence="4">The sequence shown here is derived from an EMBL/GenBank/DDBJ whole genome shotgun (WGS) entry which is preliminary data.</text>
</comment>
<name>A0A933I947_UNCT6</name>
<sequence length="221" mass="24301">MAHWLANCITIVWSIVSPLSGVIMTKLDGDARGGAALSLKVISGQPIKFSGVGEKLSALEEFHPSRVAARILGMGDVVGLVEKVQNVFDEKQVKKFEEKLRKQSFSLEDFAGQMKQMKKMGSLSDIMKMLPAMAGGMSLPKDAAIDDKALGTIEAIISSMTSQERQWPQIINGSRKWRTALGSGASIQQINQLLNRFEISQRMMKQIVNSKGRGFKMPRGF</sequence>
<gene>
    <name evidence="4" type="ORF">HY768_06615</name>
</gene>
<dbReference type="GO" id="GO:0005525">
    <property type="term" value="F:GTP binding"/>
    <property type="evidence" value="ECO:0007669"/>
    <property type="project" value="UniProtKB-KW"/>
</dbReference>
<dbReference type="InterPro" id="IPR004125">
    <property type="entry name" value="Signal_recog_particle_SRP54_M"/>
</dbReference>
<keyword evidence="1" id="KW-0547">Nucleotide-binding</keyword>
<dbReference type="AlphaFoldDB" id="A0A933I947"/>
<organism evidence="4 5">
    <name type="scientific">candidate division TA06 bacterium</name>
    <dbReference type="NCBI Taxonomy" id="2250710"/>
    <lineage>
        <taxon>Bacteria</taxon>
        <taxon>Bacteria division TA06</taxon>
    </lineage>
</organism>
<accession>A0A933I947</accession>
<dbReference type="GO" id="GO:0006614">
    <property type="term" value="P:SRP-dependent cotranslational protein targeting to membrane"/>
    <property type="evidence" value="ECO:0007669"/>
    <property type="project" value="InterPro"/>
</dbReference>
<dbReference type="EMBL" id="JACQXR010000087">
    <property type="protein sequence ID" value="MBI4726880.1"/>
    <property type="molecule type" value="Genomic_DNA"/>
</dbReference>
<proteinExistence type="predicted"/>
<dbReference type="InterPro" id="IPR036891">
    <property type="entry name" value="Signal_recog_part_SRP54_M_sf"/>
</dbReference>
<dbReference type="GO" id="GO:0003924">
    <property type="term" value="F:GTPase activity"/>
    <property type="evidence" value="ECO:0007669"/>
    <property type="project" value="InterPro"/>
</dbReference>
<dbReference type="Pfam" id="PF00448">
    <property type="entry name" value="SRP54"/>
    <property type="match status" value="1"/>
</dbReference>
<protein>
    <recommendedName>
        <fullName evidence="3">SRP54-type proteins GTP-binding domain-containing protein</fullName>
    </recommendedName>
</protein>
<dbReference type="PANTHER" id="PTHR11564:SF5">
    <property type="entry name" value="SIGNAL RECOGNITION PARTICLE SUBUNIT SRP54"/>
    <property type="match status" value="1"/>
</dbReference>
<dbReference type="PANTHER" id="PTHR11564">
    <property type="entry name" value="SIGNAL RECOGNITION PARTICLE 54K PROTEIN SRP54"/>
    <property type="match status" value="1"/>
</dbReference>
<dbReference type="InterPro" id="IPR027417">
    <property type="entry name" value="P-loop_NTPase"/>
</dbReference>
<feature type="domain" description="SRP54-type proteins GTP-binding" evidence="3">
    <location>
        <begin position="1"/>
        <end position="73"/>
    </location>
</feature>
<dbReference type="Gene3D" id="3.40.50.300">
    <property type="entry name" value="P-loop containing nucleotide triphosphate hydrolases"/>
    <property type="match status" value="1"/>
</dbReference>
<dbReference type="Proteomes" id="UP000736328">
    <property type="component" value="Unassembled WGS sequence"/>
</dbReference>
<evidence type="ECO:0000259" key="3">
    <source>
        <dbReference type="SMART" id="SM00962"/>
    </source>
</evidence>
<dbReference type="SUPFAM" id="SSF52540">
    <property type="entry name" value="P-loop containing nucleoside triphosphate hydrolases"/>
    <property type="match status" value="1"/>
</dbReference>
<dbReference type="Gene3D" id="1.10.260.30">
    <property type="entry name" value="Signal recognition particle, SRP54 subunit, M-domain"/>
    <property type="match status" value="1"/>
</dbReference>
<dbReference type="GO" id="GO:0008312">
    <property type="term" value="F:7S RNA binding"/>
    <property type="evidence" value="ECO:0007669"/>
    <property type="project" value="InterPro"/>
</dbReference>